<sequence>MKNFEDFKAFVSSNGNEIHSSIHQKVMSATEKQSFADIAEEHEFIRRAWVEIGIMEMLEHYHNWLNQD</sequence>
<proteinExistence type="predicted"/>
<organism evidence="1">
    <name type="scientific">virus sp. ctCsQ3</name>
    <dbReference type="NCBI Taxonomy" id="2826794"/>
    <lineage>
        <taxon>Viruses</taxon>
    </lineage>
</organism>
<protein>
    <submittedName>
        <fullName evidence="1">Uncharacterized protein</fullName>
    </submittedName>
</protein>
<evidence type="ECO:0000313" key="1">
    <source>
        <dbReference type="EMBL" id="DAE26821.1"/>
    </source>
</evidence>
<accession>A0A8S5R744</accession>
<reference evidence="1" key="1">
    <citation type="journal article" date="2021" name="Proc. Natl. Acad. Sci. U.S.A.">
        <title>A Catalog of Tens of Thousands of Viruses from Human Metagenomes Reveals Hidden Associations with Chronic Diseases.</title>
        <authorList>
            <person name="Tisza M.J."/>
            <person name="Buck C.B."/>
        </authorList>
    </citation>
    <scope>NUCLEOTIDE SEQUENCE</scope>
    <source>
        <strain evidence="1">CtCsQ3</strain>
    </source>
</reference>
<dbReference type="EMBL" id="BK015823">
    <property type="protein sequence ID" value="DAE26821.1"/>
    <property type="molecule type" value="Genomic_DNA"/>
</dbReference>
<name>A0A8S5R744_9VIRU</name>